<name>A0A388L8V5_CHABU</name>
<dbReference type="SUPFAM" id="SSF81383">
    <property type="entry name" value="F-box domain"/>
    <property type="match status" value="1"/>
</dbReference>
<dbReference type="Proteomes" id="UP000265515">
    <property type="component" value="Unassembled WGS sequence"/>
</dbReference>
<dbReference type="Gene3D" id="3.80.10.10">
    <property type="entry name" value="Ribonuclease Inhibitor"/>
    <property type="match status" value="1"/>
</dbReference>
<dbReference type="PANTHER" id="PTHR38926">
    <property type="entry name" value="F-BOX DOMAIN CONTAINING PROTEIN, EXPRESSED"/>
    <property type="match status" value="1"/>
</dbReference>
<accession>A0A388L8V5</accession>
<dbReference type="SUPFAM" id="SSF52047">
    <property type="entry name" value="RNI-like"/>
    <property type="match status" value="1"/>
</dbReference>
<feature type="domain" description="F-box" evidence="1">
    <location>
        <begin position="64"/>
        <end position="104"/>
    </location>
</feature>
<sequence length="316" mass="35035">MMGERSSEGIGGQGAGEPVAIRYDCSAPNHHYDGDGDRHGGEYSMSEAAAAIDDGRGVVDWSSLNDHLLMQIFGLLTTVDRCRLCCVCKTWRHVAMDPSFWCMEGNLYSLSVSKPHATEQAVKAVVLRSRGTLVNLFFQSCKRSLLEFIGRNCPMLEGFIVGDVKFFTLHGGEREWMPAVSAFVHGCGDRLRSLKILFQVTEIHVKVPRRRGEISEVVKALVTGLPKLVCLVLHITGADRLTDRDVRVITQNLPRLEVLKLTGARITNASLDLIGTRLDNLRSLHVDSCSKLTREAVDSLRSNWENLQVSANGIFR</sequence>
<keyword evidence="3" id="KW-1185">Reference proteome</keyword>
<dbReference type="Gene3D" id="1.20.1280.50">
    <property type="match status" value="1"/>
</dbReference>
<reference evidence="2 3" key="1">
    <citation type="journal article" date="2018" name="Cell">
        <title>The Chara Genome: Secondary Complexity and Implications for Plant Terrestrialization.</title>
        <authorList>
            <person name="Nishiyama T."/>
            <person name="Sakayama H."/>
            <person name="Vries J.D."/>
            <person name="Buschmann H."/>
            <person name="Saint-Marcoux D."/>
            <person name="Ullrich K.K."/>
            <person name="Haas F.B."/>
            <person name="Vanderstraeten L."/>
            <person name="Becker D."/>
            <person name="Lang D."/>
            <person name="Vosolsobe S."/>
            <person name="Rombauts S."/>
            <person name="Wilhelmsson P.K.I."/>
            <person name="Janitza P."/>
            <person name="Kern R."/>
            <person name="Heyl A."/>
            <person name="Rumpler F."/>
            <person name="Villalobos L.I.A.C."/>
            <person name="Clay J.M."/>
            <person name="Skokan R."/>
            <person name="Toyoda A."/>
            <person name="Suzuki Y."/>
            <person name="Kagoshima H."/>
            <person name="Schijlen E."/>
            <person name="Tajeshwar N."/>
            <person name="Catarino B."/>
            <person name="Hetherington A.J."/>
            <person name="Saltykova A."/>
            <person name="Bonnot C."/>
            <person name="Breuninger H."/>
            <person name="Symeonidi A."/>
            <person name="Radhakrishnan G.V."/>
            <person name="Van Nieuwerburgh F."/>
            <person name="Deforce D."/>
            <person name="Chang C."/>
            <person name="Karol K.G."/>
            <person name="Hedrich R."/>
            <person name="Ulvskov P."/>
            <person name="Glockner G."/>
            <person name="Delwiche C.F."/>
            <person name="Petrasek J."/>
            <person name="Van de Peer Y."/>
            <person name="Friml J."/>
            <person name="Beilby M."/>
            <person name="Dolan L."/>
            <person name="Kohara Y."/>
            <person name="Sugano S."/>
            <person name="Fujiyama A."/>
            <person name="Delaux P.-M."/>
            <person name="Quint M."/>
            <person name="TheiBen G."/>
            <person name="Hagemann M."/>
            <person name="Harholt J."/>
            <person name="Dunand C."/>
            <person name="Zachgo S."/>
            <person name="Langdale J."/>
            <person name="Maumus F."/>
            <person name="Straeten D.V.D."/>
            <person name="Gould S.B."/>
            <person name="Rensing S.A."/>
        </authorList>
    </citation>
    <scope>NUCLEOTIDE SEQUENCE [LARGE SCALE GENOMIC DNA]</scope>
    <source>
        <strain evidence="2 3">S276</strain>
    </source>
</reference>
<evidence type="ECO:0000313" key="3">
    <source>
        <dbReference type="Proteomes" id="UP000265515"/>
    </source>
</evidence>
<dbReference type="OrthoDB" id="550575at2759"/>
<dbReference type="Pfam" id="PF00646">
    <property type="entry name" value="F-box"/>
    <property type="match status" value="1"/>
</dbReference>
<dbReference type="EMBL" id="BFEA01000303">
    <property type="protein sequence ID" value="GBG78750.1"/>
    <property type="molecule type" value="Genomic_DNA"/>
</dbReference>
<dbReference type="InterPro" id="IPR032675">
    <property type="entry name" value="LRR_dom_sf"/>
</dbReference>
<organism evidence="2 3">
    <name type="scientific">Chara braunii</name>
    <name type="common">Braun's stonewort</name>
    <dbReference type="NCBI Taxonomy" id="69332"/>
    <lineage>
        <taxon>Eukaryota</taxon>
        <taxon>Viridiplantae</taxon>
        <taxon>Streptophyta</taxon>
        <taxon>Charophyceae</taxon>
        <taxon>Charales</taxon>
        <taxon>Characeae</taxon>
        <taxon>Chara</taxon>
    </lineage>
</organism>
<evidence type="ECO:0000259" key="1">
    <source>
        <dbReference type="SMART" id="SM00256"/>
    </source>
</evidence>
<dbReference type="InterPro" id="IPR001810">
    <property type="entry name" value="F-box_dom"/>
</dbReference>
<dbReference type="STRING" id="69332.A0A388L8V5"/>
<protein>
    <recommendedName>
        <fullName evidence="1">F-box domain-containing protein</fullName>
    </recommendedName>
</protein>
<dbReference type="AlphaFoldDB" id="A0A388L8V5"/>
<dbReference type="SMART" id="SM00256">
    <property type="entry name" value="FBOX"/>
    <property type="match status" value="1"/>
</dbReference>
<gene>
    <name evidence="2" type="ORF">CBR_g27974</name>
</gene>
<dbReference type="Gramene" id="GBG78750">
    <property type="protein sequence ID" value="GBG78750"/>
    <property type="gene ID" value="CBR_g27974"/>
</dbReference>
<evidence type="ECO:0000313" key="2">
    <source>
        <dbReference type="EMBL" id="GBG78750.1"/>
    </source>
</evidence>
<comment type="caution">
    <text evidence="2">The sequence shown here is derived from an EMBL/GenBank/DDBJ whole genome shotgun (WGS) entry which is preliminary data.</text>
</comment>
<dbReference type="InterPro" id="IPR036047">
    <property type="entry name" value="F-box-like_dom_sf"/>
</dbReference>
<proteinExistence type="predicted"/>
<dbReference type="PANTHER" id="PTHR38926:SF72">
    <property type="entry name" value="IM:7136021-RELATED"/>
    <property type="match status" value="1"/>
</dbReference>